<keyword evidence="2" id="KW-1185">Reference proteome</keyword>
<dbReference type="Proteomes" id="UP000199651">
    <property type="component" value="Unassembled WGS sequence"/>
</dbReference>
<name>A0A1H0SYT9_9PSEU</name>
<gene>
    <name evidence="1" type="ORF">SAMN05192558_109151</name>
</gene>
<sequence>MMIRFLGTRVERKWSTRSVQVPRRARLAIDGTYVITAGATKDSVLVGFVRQRVFGKLWEAEIAGRGPALYDGPWEPARPAVDNLLFIRSQVLGFKLR</sequence>
<proteinExistence type="predicted"/>
<reference evidence="2" key="1">
    <citation type="submission" date="2016-10" db="EMBL/GenBank/DDBJ databases">
        <authorList>
            <person name="Varghese N."/>
            <person name="Submissions S."/>
        </authorList>
    </citation>
    <scope>NUCLEOTIDE SEQUENCE [LARGE SCALE GENOMIC DNA]</scope>
    <source>
        <strain evidence="2">IBRC-M 10655</strain>
    </source>
</reference>
<dbReference type="AlphaFoldDB" id="A0A1H0SYT9"/>
<accession>A0A1H0SYT9</accession>
<evidence type="ECO:0000313" key="1">
    <source>
        <dbReference type="EMBL" id="SDP46516.1"/>
    </source>
</evidence>
<protein>
    <submittedName>
        <fullName evidence="1">Uncharacterized protein</fullName>
    </submittedName>
</protein>
<dbReference type="EMBL" id="FNJB01000009">
    <property type="protein sequence ID" value="SDP46516.1"/>
    <property type="molecule type" value="Genomic_DNA"/>
</dbReference>
<organism evidence="1 2">
    <name type="scientific">Actinokineospora alba</name>
    <dbReference type="NCBI Taxonomy" id="504798"/>
    <lineage>
        <taxon>Bacteria</taxon>
        <taxon>Bacillati</taxon>
        <taxon>Actinomycetota</taxon>
        <taxon>Actinomycetes</taxon>
        <taxon>Pseudonocardiales</taxon>
        <taxon>Pseudonocardiaceae</taxon>
        <taxon>Actinokineospora</taxon>
    </lineage>
</organism>
<evidence type="ECO:0000313" key="2">
    <source>
        <dbReference type="Proteomes" id="UP000199651"/>
    </source>
</evidence>